<dbReference type="PANTHER" id="PTHR33332">
    <property type="entry name" value="REVERSE TRANSCRIPTASE DOMAIN-CONTAINING PROTEIN"/>
    <property type="match status" value="1"/>
</dbReference>
<dbReference type="PROSITE" id="PS50878">
    <property type="entry name" value="RT_POL"/>
    <property type="match status" value="1"/>
</dbReference>
<dbReference type="CDD" id="cd01650">
    <property type="entry name" value="RT_nLTR_like"/>
    <property type="match status" value="1"/>
</dbReference>
<reference evidence="2 3" key="1">
    <citation type="journal article" date="2022" name="Allergy">
        <title>Genome assembly and annotation of Periplaneta americana reveal a comprehensive cockroach allergen profile.</title>
        <authorList>
            <person name="Wang L."/>
            <person name="Xiong Q."/>
            <person name="Saelim N."/>
            <person name="Wang L."/>
            <person name="Nong W."/>
            <person name="Wan A.T."/>
            <person name="Shi M."/>
            <person name="Liu X."/>
            <person name="Cao Q."/>
            <person name="Hui J.H.L."/>
            <person name="Sookrung N."/>
            <person name="Leung T.F."/>
            <person name="Tungtrongchitr A."/>
            <person name="Tsui S.K.W."/>
        </authorList>
    </citation>
    <scope>NUCLEOTIDE SEQUENCE [LARGE SCALE GENOMIC DNA]</scope>
    <source>
        <strain evidence="2">PWHHKU_190912</strain>
    </source>
</reference>
<sequence length="484" mass="56069">MKHLISDYIRHVLNAKDWFYNRQHGFREGFSCDSQITSLVQDLAEEVDRGGRIDAVVIDFSKAFDLVPHDILIDKLSRLGIDKRVVLWIQEFLKGTTQRVRVGHEISEIGNISSGVPQGSVLGPLLFIIYVNDLCQNITSNVRLFADDCIIYRKIRNNSDVESIQTDLNNIYNWALKHRMKINGSKSKSITFCKTREETIHNYEFSGVVIPQEQCCKYLGVYLNSKLSWGEHVDNVTGKAWRALHFIMRILRKASPKSREIAYLTLVRPLMEYGTTCWDPYRIYQINSLERIQYRAAKFVKGKREDGNDTIKELKWETLENRRRKTRITSLYRAHLGQKAWVDITARLEKPTYYGRNDHDFKIKCRKQKTDVGDNAGEMSPGSNTESYPAFAHIGLRENPGENLNQVTCPDRELNPGHLVSRPDALTVTPQVWTTTFTKLYKIVLMIKLTNAAYPRFKLHEIVLAVENEDPHRLHVRLERTRSK</sequence>
<evidence type="ECO:0000313" key="3">
    <source>
        <dbReference type="Proteomes" id="UP001148838"/>
    </source>
</evidence>
<dbReference type="Pfam" id="PF00078">
    <property type="entry name" value="RVT_1"/>
    <property type="match status" value="1"/>
</dbReference>
<dbReference type="InterPro" id="IPR000477">
    <property type="entry name" value="RT_dom"/>
</dbReference>
<evidence type="ECO:0000313" key="2">
    <source>
        <dbReference type="EMBL" id="KAJ4429898.1"/>
    </source>
</evidence>
<protein>
    <recommendedName>
        <fullName evidence="1">Reverse transcriptase domain-containing protein</fullName>
    </recommendedName>
</protein>
<gene>
    <name evidence="2" type="ORF">ANN_22102</name>
</gene>
<keyword evidence="3" id="KW-1185">Reference proteome</keyword>
<dbReference type="InterPro" id="IPR043502">
    <property type="entry name" value="DNA/RNA_pol_sf"/>
</dbReference>
<feature type="domain" description="Reverse transcriptase" evidence="1">
    <location>
        <begin position="1"/>
        <end position="223"/>
    </location>
</feature>
<proteinExistence type="predicted"/>
<dbReference type="EMBL" id="JAJSOF020000033">
    <property type="protein sequence ID" value="KAJ4429898.1"/>
    <property type="molecule type" value="Genomic_DNA"/>
</dbReference>
<evidence type="ECO:0000259" key="1">
    <source>
        <dbReference type="PROSITE" id="PS50878"/>
    </source>
</evidence>
<organism evidence="2 3">
    <name type="scientific">Periplaneta americana</name>
    <name type="common">American cockroach</name>
    <name type="synonym">Blatta americana</name>
    <dbReference type="NCBI Taxonomy" id="6978"/>
    <lineage>
        <taxon>Eukaryota</taxon>
        <taxon>Metazoa</taxon>
        <taxon>Ecdysozoa</taxon>
        <taxon>Arthropoda</taxon>
        <taxon>Hexapoda</taxon>
        <taxon>Insecta</taxon>
        <taxon>Pterygota</taxon>
        <taxon>Neoptera</taxon>
        <taxon>Polyneoptera</taxon>
        <taxon>Dictyoptera</taxon>
        <taxon>Blattodea</taxon>
        <taxon>Blattoidea</taxon>
        <taxon>Blattidae</taxon>
        <taxon>Blattinae</taxon>
        <taxon>Periplaneta</taxon>
    </lineage>
</organism>
<comment type="caution">
    <text evidence="2">The sequence shown here is derived from an EMBL/GenBank/DDBJ whole genome shotgun (WGS) entry which is preliminary data.</text>
</comment>
<accession>A0ABQ8S776</accession>
<dbReference type="SUPFAM" id="SSF56672">
    <property type="entry name" value="DNA/RNA polymerases"/>
    <property type="match status" value="1"/>
</dbReference>
<name>A0ABQ8S776_PERAM</name>
<dbReference type="Proteomes" id="UP001148838">
    <property type="component" value="Unassembled WGS sequence"/>
</dbReference>